<keyword evidence="6 11" id="KW-0067">ATP-binding</keyword>
<evidence type="ECO:0000256" key="2">
    <source>
        <dbReference type="ARBA" id="ARBA00022448"/>
    </source>
</evidence>
<dbReference type="AlphaFoldDB" id="A0A212KYA1"/>
<dbReference type="InterPro" id="IPR003593">
    <property type="entry name" value="AAA+_ATPase"/>
</dbReference>
<organism evidence="11">
    <name type="scientific">uncultured Pleomorphomonas sp</name>
    <dbReference type="NCBI Taxonomy" id="442121"/>
    <lineage>
        <taxon>Bacteria</taxon>
        <taxon>Pseudomonadati</taxon>
        <taxon>Pseudomonadota</taxon>
        <taxon>Alphaproteobacteria</taxon>
        <taxon>Hyphomicrobiales</taxon>
        <taxon>Pleomorphomonadaceae</taxon>
        <taxon>Pleomorphomonas</taxon>
        <taxon>environmental samples</taxon>
    </lineage>
</organism>
<keyword evidence="4" id="KW-0410">Iron transport</keyword>
<dbReference type="PANTHER" id="PTHR42781">
    <property type="entry name" value="SPERMIDINE/PUTRESCINE IMPORT ATP-BINDING PROTEIN POTA"/>
    <property type="match status" value="1"/>
</dbReference>
<keyword evidence="8" id="KW-0406">Ion transport</keyword>
<reference evidence="11" key="1">
    <citation type="submission" date="2016-08" db="EMBL/GenBank/DDBJ databases">
        <authorList>
            <person name="Seilhamer J.J."/>
        </authorList>
    </citation>
    <scope>NUCLEOTIDE SEQUENCE</scope>
    <source>
        <strain evidence="11">86</strain>
    </source>
</reference>
<sequence length="348" mass="37393">MPALPALEVLSLARRFGDTAAVRNLDLAVGSGEIVSLVGHSGCGKSSLLRLIAGVDTPDAGCIRIDGEEVAGPNRFVEPERRRIGFVFQDYALFPHLTVGSNIRFGLKTVPKSEAGKRVRDMLERVGLAAYADRYPHELSGGEQQRVALARALAPAPRLLLMDEPFSNLDRALREGVRRKTLSLIRQFGITAIIVSHDPEEALSSGDRVVLMQAGEIVQAGSAYDLYDRPSSPYAAEFFAACNRVPGRVRNAHVDTPLGAFPAPHGLDDGDDALVLIRPTGIDVVADAGDGEVMARELMGEIETIRVRLPGLAEPLTIRSTRRLPAGIRRVGVSIAPGAAMIFPVRPC</sequence>
<dbReference type="FunFam" id="3.40.50.300:FF:000425">
    <property type="entry name" value="Probable ABC transporter, ATP-binding subunit"/>
    <property type="match status" value="1"/>
</dbReference>
<evidence type="ECO:0000256" key="1">
    <source>
        <dbReference type="ARBA" id="ARBA00005417"/>
    </source>
</evidence>
<evidence type="ECO:0000259" key="10">
    <source>
        <dbReference type="PROSITE" id="PS50893"/>
    </source>
</evidence>
<dbReference type="Pfam" id="PF00005">
    <property type="entry name" value="ABC_tran"/>
    <property type="match status" value="1"/>
</dbReference>
<keyword evidence="9" id="KW-0472">Membrane</keyword>
<keyword evidence="7" id="KW-0408">Iron</keyword>
<evidence type="ECO:0000256" key="8">
    <source>
        <dbReference type="ARBA" id="ARBA00023065"/>
    </source>
</evidence>
<keyword evidence="5" id="KW-0547">Nucleotide-binding</keyword>
<dbReference type="PROSITE" id="PS00211">
    <property type="entry name" value="ABC_TRANSPORTER_1"/>
    <property type="match status" value="1"/>
</dbReference>
<accession>A0A212KYA1</accession>
<dbReference type="GO" id="GO:0016020">
    <property type="term" value="C:membrane"/>
    <property type="evidence" value="ECO:0007669"/>
    <property type="project" value="InterPro"/>
</dbReference>
<comment type="similarity">
    <text evidence="1">Belongs to the ABC transporter superfamily.</text>
</comment>
<dbReference type="RefSeq" id="WP_288195480.1">
    <property type="nucleotide sequence ID" value="NZ_LT608334.1"/>
</dbReference>
<keyword evidence="2" id="KW-0813">Transport</keyword>
<dbReference type="InterPro" id="IPR008995">
    <property type="entry name" value="Mo/tungstate-bd_C_term_dom"/>
</dbReference>
<dbReference type="GO" id="GO:0015697">
    <property type="term" value="P:quaternary ammonium group transport"/>
    <property type="evidence" value="ECO:0007669"/>
    <property type="project" value="UniProtKB-ARBA"/>
</dbReference>
<evidence type="ECO:0000256" key="5">
    <source>
        <dbReference type="ARBA" id="ARBA00022741"/>
    </source>
</evidence>
<name>A0A212KYA1_9HYPH</name>
<proteinExistence type="inferred from homology"/>
<evidence type="ECO:0000256" key="4">
    <source>
        <dbReference type="ARBA" id="ARBA00022496"/>
    </source>
</evidence>
<dbReference type="CDD" id="cd03259">
    <property type="entry name" value="ABC_Carb_Solutes_like"/>
    <property type="match status" value="1"/>
</dbReference>
<dbReference type="EC" id="3.6.3.25" evidence="11"/>
<evidence type="ECO:0000256" key="7">
    <source>
        <dbReference type="ARBA" id="ARBA00023004"/>
    </source>
</evidence>
<keyword evidence="3" id="KW-1003">Cell membrane</keyword>
<dbReference type="GO" id="GO:0005524">
    <property type="term" value="F:ATP binding"/>
    <property type="evidence" value="ECO:0007669"/>
    <property type="project" value="UniProtKB-KW"/>
</dbReference>
<dbReference type="InterPro" id="IPR003439">
    <property type="entry name" value="ABC_transporter-like_ATP-bd"/>
</dbReference>
<dbReference type="EMBL" id="FMJD01000001">
    <property type="protein sequence ID" value="SCM70236.1"/>
    <property type="molecule type" value="Genomic_DNA"/>
</dbReference>
<evidence type="ECO:0000256" key="9">
    <source>
        <dbReference type="ARBA" id="ARBA00023136"/>
    </source>
</evidence>
<keyword evidence="11" id="KW-0378">Hydrolase</keyword>
<dbReference type="InterPro" id="IPR015853">
    <property type="entry name" value="ABC_transpr_FbpC"/>
</dbReference>
<feature type="domain" description="ABC transporter" evidence="10">
    <location>
        <begin position="7"/>
        <end position="239"/>
    </location>
</feature>
<dbReference type="SUPFAM" id="SSF52540">
    <property type="entry name" value="P-loop containing nucleoside triphosphate hydrolases"/>
    <property type="match status" value="1"/>
</dbReference>
<evidence type="ECO:0000256" key="6">
    <source>
        <dbReference type="ARBA" id="ARBA00022840"/>
    </source>
</evidence>
<evidence type="ECO:0000313" key="11">
    <source>
        <dbReference type="EMBL" id="SCM70236.1"/>
    </source>
</evidence>
<dbReference type="PROSITE" id="PS50893">
    <property type="entry name" value="ABC_TRANSPORTER_2"/>
    <property type="match status" value="1"/>
</dbReference>
<dbReference type="InterPro" id="IPR027417">
    <property type="entry name" value="P-loop_NTPase"/>
</dbReference>
<dbReference type="SMART" id="SM00382">
    <property type="entry name" value="AAA"/>
    <property type="match status" value="1"/>
</dbReference>
<dbReference type="InterPro" id="IPR017871">
    <property type="entry name" value="ABC_transporter-like_CS"/>
</dbReference>
<evidence type="ECO:0000256" key="3">
    <source>
        <dbReference type="ARBA" id="ARBA00022475"/>
    </source>
</evidence>
<gene>
    <name evidence="11" type="primary">cysA</name>
    <name evidence="11" type="ORF">KL86PLE_10083</name>
</gene>
<dbReference type="PANTHER" id="PTHR42781:SF4">
    <property type="entry name" value="SPERMIDINE_PUTRESCINE IMPORT ATP-BINDING PROTEIN POTA"/>
    <property type="match status" value="1"/>
</dbReference>
<protein>
    <submittedName>
        <fullName evidence="11">Sulfate/thiosulfate import ATP-binding protein CysA</fullName>
        <ecNumber evidence="11">3.6.3.25</ecNumber>
    </submittedName>
</protein>
<dbReference type="InterPro" id="IPR050093">
    <property type="entry name" value="ABC_SmlMolc_Importer"/>
</dbReference>
<dbReference type="SUPFAM" id="SSF50331">
    <property type="entry name" value="MOP-like"/>
    <property type="match status" value="1"/>
</dbReference>
<dbReference type="GO" id="GO:0015408">
    <property type="term" value="F:ABC-type ferric iron transporter activity"/>
    <property type="evidence" value="ECO:0007669"/>
    <property type="project" value="InterPro"/>
</dbReference>
<dbReference type="GO" id="GO:0016887">
    <property type="term" value="F:ATP hydrolysis activity"/>
    <property type="evidence" value="ECO:0007669"/>
    <property type="project" value="InterPro"/>
</dbReference>
<dbReference type="Gene3D" id="3.40.50.300">
    <property type="entry name" value="P-loop containing nucleotide triphosphate hydrolases"/>
    <property type="match status" value="1"/>
</dbReference>